<feature type="non-terminal residue" evidence="10">
    <location>
        <position position="1"/>
    </location>
</feature>
<dbReference type="PROSITE" id="PS00116">
    <property type="entry name" value="DNA_POLYMERASE_B"/>
    <property type="match status" value="1"/>
</dbReference>
<evidence type="ECO:0000256" key="8">
    <source>
        <dbReference type="ARBA" id="ARBA00049244"/>
    </source>
</evidence>
<name>A0A0F8WHC8_9ZZZZ</name>
<dbReference type="Gene3D" id="1.10.287.690">
    <property type="entry name" value="Helix hairpin bin"/>
    <property type="match status" value="1"/>
</dbReference>
<evidence type="ECO:0000313" key="10">
    <source>
        <dbReference type="EMBL" id="KKK56003.1"/>
    </source>
</evidence>
<dbReference type="PANTHER" id="PTHR33568">
    <property type="entry name" value="DNA POLYMERASE"/>
    <property type="match status" value="1"/>
</dbReference>
<keyword evidence="4" id="KW-0548">Nucleotidyltransferase</keyword>
<dbReference type="SUPFAM" id="SSF56672">
    <property type="entry name" value="DNA/RNA polymerases"/>
    <property type="match status" value="1"/>
</dbReference>
<dbReference type="EC" id="2.7.7.7" evidence="2"/>
<feature type="domain" description="DNA-directed DNA polymerase family B mitochondria/virus" evidence="9">
    <location>
        <begin position="6"/>
        <end position="73"/>
    </location>
</feature>
<keyword evidence="6" id="KW-0239">DNA-directed DNA polymerase</keyword>
<dbReference type="EMBL" id="LAZR01065210">
    <property type="protein sequence ID" value="KKK56003.1"/>
    <property type="molecule type" value="Genomic_DNA"/>
</dbReference>
<evidence type="ECO:0000259" key="9">
    <source>
        <dbReference type="Pfam" id="PF03175"/>
    </source>
</evidence>
<evidence type="ECO:0000256" key="2">
    <source>
        <dbReference type="ARBA" id="ARBA00012417"/>
    </source>
</evidence>
<evidence type="ECO:0000256" key="3">
    <source>
        <dbReference type="ARBA" id="ARBA00022679"/>
    </source>
</evidence>
<evidence type="ECO:0000256" key="6">
    <source>
        <dbReference type="ARBA" id="ARBA00022932"/>
    </source>
</evidence>
<comment type="caution">
    <text evidence="10">The sequence shown here is derived from an EMBL/GenBank/DDBJ whole genome shotgun (WGS) entry which is preliminary data.</text>
</comment>
<keyword evidence="7" id="KW-0238">DNA-binding</keyword>
<protein>
    <recommendedName>
        <fullName evidence="2">DNA-directed DNA polymerase</fullName>
        <ecNumber evidence="2">2.7.7.7</ecNumber>
    </recommendedName>
</protein>
<evidence type="ECO:0000256" key="7">
    <source>
        <dbReference type="ARBA" id="ARBA00023125"/>
    </source>
</evidence>
<sequence length="272" mass="31541">TTTLSTPELKYALEQGEIEDVEWMAGYDKAKIFESYVDTMYALRRGYQKEKNDAFQFMCKIMLNSLYGKFGQRGGHWEEIRDARDDDPLAWLEQDVEDGPVTKFRTRLGKVQRRNRDIEGGDSSPAIAAHVTAYARMYMWRLFAQAGHENVYYTDTDSIIVSRRGFQNLKSTIDDARLGALKIVERASACTIWGPKDYAFGREQRHKGIRRNATQLNVNTWEQERFWSWDAHMKQGEEGFIDIDTIRKTLHRVYTKGVVTDSGKVEPLNFLL</sequence>
<dbReference type="GO" id="GO:0006260">
    <property type="term" value="P:DNA replication"/>
    <property type="evidence" value="ECO:0007669"/>
    <property type="project" value="UniProtKB-KW"/>
</dbReference>
<keyword evidence="5" id="KW-0235">DNA replication</keyword>
<reference evidence="10" key="1">
    <citation type="journal article" date="2015" name="Nature">
        <title>Complex archaea that bridge the gap between prokaryotes and eukaryotes.</title>
        <authorList>
            <person name="Spang A."/>
            <person name="Saw J.H."/>
            <person name="Jorgensen S.L."/>
            <person name="Zaremba-Niedzwiedzka K."/>
            <person name="Martijn J."/>
            <person name="Lind A.E."/>
            <person name="van Eijk R."/>
            <person name="Schleper C."/>
            <person name="Guy L."/>
            <person name="Ettema T.J."/>
        </authorList>
    </citation>
    <scope>NUCLEOTIDE SEQUENCE</scope>
</reference>
<dbReference type="AlphaFoldDB" id="A0A0F8WHC8"/>
<dbReference type="InterPro" id="IPR017964">
    <property type="entry name" value="DNA-dir_DNA_pol_B_CS"/>
</dbReference>
<organism evidence="10">
    <name type="scientific">marine sediment metagenome</name>
    <dbReference type="NCBI Taxonomy" id="412755"/>
    <lineage>
        <taxon>unclassified sequences</taxon>
        <taxon>metagenomes</taxon>
        <taxon>ecological metagenomes</taxon>
    </lineage>
</organism>
<gene>
    <name evidence="10" type="ORF">LCGC14_3068880</name>
</gene>
<dbReference type="GO" id="GO:0003677">
    <property type="term" value="F:DNA binding"/>
    <property type="evidence" value="ECO:0007669"/>
    <property type="project" value="UniProtKB-KW"/>
</dbReference>
<dbReference type="Pfam" id="PF03175">
    <property type="entry name" value="DNA_pol_B_2"/>
    <property type="match status" value="1"/>
</dbReference>
<evidence type="ECO:0000256" key="1">
    <source>
        <dbReference type="ARBA" id="ARBA00005755"/>
    </source>
</evidence>
<comment type="catalytic activity">
    <reaction evidence="8">
        <text>DNA(n) + a 2'-deoxyribonucleoside 5'-triphosphate = DNA(n+1) + diphosphate</text>
        <dbReference type="Rhea" id="RHEA:22508"/>
        <dbReference type="Rhea" id="RHEA-COMP:17339"/>
        <dbReference type="Rhea" id="RHEA-COMP:17340"/>
        <dbReference type="ChEBI" id="CHEBI:33019"/>
        <dbReference type="ChEBI" id="CHEBI:61560"/>
        <dbReference type="ChEBI" id="CHEBI:173112"/>
        <dbReference type="EC" id="2.7.7.7"/>
    </reaction>
</comment>
<comment type="similarity">
    <text evidence="1">Belongs to the DNA polymerase type-B family.</text>
</comment>
<dbReference type="Gene3D" id="3.90.1600.10">
    <property type="entry name" value="Palm domain of DNA polymerase"/>
    <property type="match status" value="1"/>
</dbReference>
<proteinExistence type="inferred from homology"/>
<accession>A0A0F8WHC8</accession>
<dbReference type="GO" id="GO:0003887">
    <property type="term" value="F:DNA-directed DNA polymerase activity"/>
    <property type="evidence" value="ECO:0007669"/>
    <property type="project" value="UniProtKB-KW"/>
</dbReference>
<evidence type="ECO:0000256" key="4">
    <source>
        <dbReference type="ARBA" id="ARBA00022695"/>
    </source>
</evidence>
<evidence type="ECO:0000256" key="5">
    <source>
        <dbReference type="ARBA" id="ARBA00022705"/>
    </source>
</evidence>
<dbReference type="InterPro" id="IPR004868">
    <property type="entry name" value="DNA-dir_DNA_pol_B_mt/vir"/>
</dbReference>
<dbReference type="InterPro" id="IPR023211">
    <property type="entry name" value="DNA_pol_palm_dom_sf"/>
</dbReference>
<dbReference type="GO" id="GO:0000166">
    <property type="term" value="F:nucleotide binding"/>
    <property type="evidence" value="ECO:0007669"/>
    <property type="project" value="InterPro"/>
</dbReference>
<keyword evidence="3" id="KW-0808">Transferase</keyword>
<dbReference type="PANTHER" id="PTHR33568:SF3">
    <property type="entry name" value="DNA-DIRECTED DNA POLYMERASE"/>
    <property type="match status" value="1"/>
</dbReference>
<dbReference type="InterPro" id="IPR043502">
    <property type="entry name" value="DNA/RNA_pol_sf"/>
</dbReference>